<dbReference type="PANTHER" id="PTHR30154">
    <property type="entry name" value="LEUCINE-RESPONSIVE REGULATORY PROTEIN"/>
    <property type="match status" value="1"/>
</dbReference>
<proteinExistence type="predicted"/>
<reference evidence="5" key="1">
    <citation type="submission" date="2016-10" db="EMBL/GenBank/DDBJ databases">
        <title>Sequence of Gallionella enrichment culture.</title>
        <authorList>
            <person name="Poehlein A."/>
            <person name="Muehling M."/>
            <person name="Daniel R."/>
        </authorList>
    </citation>
    <scope>NUCLEOTIDE SEQUENCE</scope>
</reference>
<dbReference type="Pfam" id="PF01037">
    <property type="entry name" value="AsnC_trans_reg"/>
    <property type="match status" value="1"/>
</dbReference>
<dbReference type="InterPro" id="IPR000485">
    <property type="entry name" value="AsnC-type_HTH_dom"/>
</dbReference>
<dbReference type="InterPro" id="IPR011991">
    <property type="entry name" value="ArsR-like_HTH"/>
</dbReference>
<dbReference type="Gene3D" id="3.30.70.920">
    <property type="match status" value="1"/>
</dbReference>
<dbReference type="InterPro" id="IPR011008">
    <property type="entry name" value="Dimeric_a/b-barrel"/>
</dbReference>
<organism evidence="5">
    <name type="scientific">mine drainage metagenome</name>
    <dbReference type="NCBI Taxonomy" id="410659"/>
    <lineage>
        <taxon>unclassified sequences</taxon>
        <taxon>metagenomes</taxon>
        <taxon>ecological metagenomes</taxon>
    </lineage>
</organism>
<dbReference type="GO" id="GO:0043565">
    <property type="term" value="F:sequence-specific DNA binding"/>
    <property type="evidence" value="ECO:0007669"/>
    <property type="project" value="InterPro"/>
</dbReference>
<comment type="caution">
    <text evidence="5">The sequence shown here is derived from an EMBL/GenBank/DDBJ whole genome shotgun (WGS) entry which is preliminary data.</text>
</comment>
<dbReference type="InterPro" id="IPR036390">
    <property type="entry name" value="WH_DNA-bd_sf"/>
</dbReference>
<dbReference type="EMBL" id="MLJW01004649">
    <property type="protein sequence ID" value="OIQ69577.1"/>
    <property type="molecule type" value="Genomic_DNA"/>
</dbReference>
<dbReference type="GO" id="GO:0043200">
    <property type="term" value="P:response to amino acid"/>
    <property type="evidence" value="ECO:0007669"/>
    <property type="project" value="TreeGrafter"/>
</dbReference>
<keyword evidence="1" id="KW-0805">Transcription regulation</keyword>
<dbReference type="CDD" id="cd00090">
    <property type="entry name" value="HTH_ARSR"/>
    <property type="match status" value="1"/>
</dbReference>
<protein>
    <submittedName>
        <fullName evidence="5">DNA-binding transcriptional regulator AsnC</fullName>
    </submittedName>
</protein>
<evidence type="ECO:0000256" key="2">
    <source>
        <dbReference type="ARBA" id="ARBA00023125"/>
    </source>
</evidence>
<dbReference type="GO" id="GO:0005829">
    <property type="term" value="C:cytosol"/>
    <property type="evidence" value="ECO:0007669"/>
    <property type="project" value="TreeGrafter"/>
</dbReference>
<dbReference type="SUPFAM" id="SSF46785">
    <property type="entry name" value="Winged helix' DNA-binding domain"/>
    <property type="match status" value="1"/>
</dbReference>
<evidence type="ECO:0000259" key="4">
    <source>
        <dbReference type="PROSITE" id="PS50956"/>
    </source>
</evidence>
<accession>A0A1J5PD68</accession>
<sequence>MREFLDSIDRRLAKLLSSDGQASVNQLADKLQVSPPTVRNRLRSLVDKNILKIAGLLNLSERPELIGAIVGINANAQGHLDDLMKDIANLPFVTSVSIVTGRFDLIVEVLVAGDVQDLYRFTSELLPRVAAPGVISRSEAFVVMKSHDKWVNLPRGCWETSADGTANADVATPDRLNG</sequence>
<dbReference type="InterPro" id="IPR019887">
    <property type="entry name" value="Tscrpt_reg_AsnC/Lrp_C"/>
</dbReference>
<keyword evidence="3" id="KW-0804">Transcription</keyword>
<dbReference type="InterPro" id="IPR019888">
    <property type="entry name" value="Tscrpt_reg_AsnC-like"/>
</dbReference>
<dbReference type="PRINTS" id="PR00033">
    <property type="entry name" value="HTHASNC"/>
</dbReference>
<evidence type="ECO:0000256" key="1">
    <source>
        <dbReference type="ARBA" id="ARBA00023015"/>
    </source>
</evidence>
<dbReference type="InterPro" id="IPR036388">
    <property type="entry name" value="WH-like_DNA-bd_sf"/>
</dbReference>
<dbReference type="Pfam" id="PF13404">
    <property type="entry name" value="HTH_AsnC-type"/>
    <property type="match status" value="1"/>
</dbReference>
<gene>
    <name evidence="5" type="ORF">GALL_488200</name>
</gene>
<keyword evidence="2 5" id="KW-0238">DNA-binding</keyword>
<dbReference type="PANTHER" id="PTHR30154:SF34">
    <property type="entry name" value="TRANSCRIPTIONAL REGULATOR AZLB"/>
    <property type="match status" value="1"/>
</dbReference>
<dbReference type="SUPFAM" id="SSF54909">
    <property type="entry name" value="Dimeric alpha+beta barrel"/>
    <property type="match status" value="1"/>
</dbReference>
<evidence type="ECO:0000256" key="3">
    <source>
        <dbReference type="ARBA" id="ARBA00023163"/>
    </source>
</evidence>
<feature type="domain" description="HTH asnC-type" evidence="4">
    <location>
        <begin position="5"/>
        <end position="73"/>
    </location>
</feature>
<dbReference type="AlphaFoldDB" id="A0A1J5PD68"/>
<evidence type="ECO:0000313" key="5">
    <source>
        <dbReference type="EMBL" id="OIQ69577.1"/>
    </source>
</evidence>
<name>A0A1J5PD68_9ZZZZ</name>
<dbReference type="Gene3D" id="1.10.10.10">
    <property type="entry name" value="Winged helix-like DNA-binding domain superfamily/Winged helix DNA-binding domain"/>
    <property type="match status" value="1"/>
</dbReference>
<dbReference type="SMART" id="SM00344">
    <property type="entry name" value="HTH_ASNC"/>
    <property type="match status" value="1"/>
</dbReference>
<dbReference type="PROSITE" id="PS50956">
    <property type="entry name" value="HTH_ASNC_2"/>
    <property type="match status" value="1"/>
</dbReference>